<dbReference type="AlphaFoldDB" id="A0AAJ8BR42"/>
<proteinExistence type="predicted"/>
<reference evidence="1" key="2">
    <citation type="submission" date="2025-08" db="UniProtKB">
        <authorList>
            <consortium name="RefSeq"/>
        </authorList>
    </citation>
    <scope>IDENTIFICATION</scope>
</reference>
<accession>A0AAJ8BR42</accession>
<dbReference type="VEuPathDB" id="FungiDB:An14g05040"/>
<sequence length="81" mass="8895">MSLSFSRCPAKLNVNGQRKSAEEPTRSPSIARLGIDSSFLLNGPMWIAQDRSAPFRASAMECWGKGEAGAWVATVRQRLLE</sequence>
<organism evidence="1">
    <name type="scientific">Aspergillus niger</name>
    <dbReference type="NCBI Taxonomy" id="5061"/>
    <lineage>
        <taxon>Eukaryota</taxon>
        <taxon>Fungi</taxon>
        <taxon>Dikarya</taxon>
        <taxon>Ascomycota</taxon>
        <taxon>Pezizomycotina</taxon>
        <taxon>Eurotiomycetes</taxon>
        <taxon>Eurotiomycetidae</taxon>
        <taxon>Eurotiales</taxon>
        <taxon>Aspergillaceae</taxon>
        <taxon>Aspergillus</taxon>
        <taxon>Aspergillus subgen. Circumdati</taxon>
    </lineage>
</organism>
<dbReference type="GeneID" id="84593012"/>
<reference evidence="1" key="1">
    <citation type="submission" date="2025-02" db="EMBL/GenBank/DDBJ databases">
        <authorList>
            <consortium name="NCBI Genome Project"/>
        </authorList>
    </citation>
    <scope>NUCLEOTIDE SEQUENCE</scope>
</reference>
<dbReference type="KEGG" id="ang:An14g05040"/>
<protein>
    <submittedName>
        <fullName evidence="1">Uncharacterized protein</fullName>
    </submittedName>
</protein>
<evidence type="ECO:0000313" key="1">
    <source>
        <dbReference type="RefSeq" id="XP_059602337.1"/>
    </source>
</evidence>
<gene>
    <name evidence="1" type="ORF">An14g05040</name>
</gene>
<name>A0AAJ8BR42_ASPNG</name>
<dbReference type="RefSeq" id="XP_059602337.1">
    <property type="nucleotide sequence ID" value="XM_059744271.1"/>
</dbReference>